<dbReference type="AlphaFoldDB" id="A0A5C3QRT8"/>
<dbReference type="InterPro" id="IPR004520">
    <property type="entry name" value="GTPase_MnmE"/>
</dbReference>
<evidence type="ECO:0000256" key="3">
    <source>
        <dbReference type="ARBA" id="ARBA00022694"/>
    </source>
</evidence>
<dbReference type="EMBL" id="ML178820">
    <property type="protein sequence ID" value="TFL03550.1"/>
    <property type="molecule type" value="Genomic_DNA"/>
</dbReference>
<dbReference type="CDD" id="cd04164">
    <property type="entry name" value="trmE"/>
    <property type="match status" value="1"/>
</dbReference>
<name>A0A5C3QRT8_9AGAR</name>
<dbReference type="GO" id="GO:0030488">
    <property type="term" value="P:tRNA methylation"/>
    <property type="evidence" value="ECO:0007669"/>
    <property type="project" value="TreeGrafter"/>
</dbReference>
<evidence type="ECO:0000313" key="8">
    <source>
        <dbReference type="EMBL" id="TFL03550.1"/>
    </source>
</evidence>
<dbReference type="InterPro" id="IPR027417">
    <property type="entry name" value="P-loop_NTPase"/>
</dbReference>
<dbReference type="Proteomes" id="UP000305067">
    <property type="component" value="Unassembled WGS sequence"/>
</dbReference>
<dbReference type="SUPFAM" id="SSF116878">
    <property type="entry name" value="TrmE connector domain"/>
    <property type="match status" value="1"/>
</dbReference>
<evidence type="ECO:0000256" key="6">
    <source>
        <dbReference type="RuleBase" id="RU003313"/>
    </source>
</evidence>
<dbReference type="STRING" id="1884261.A0A5C3QRT8"/>
<dbReference type="Gene3D" id="3.30.1360.120">
    <property type="entry name" value="Probable tRNA modification gtpase trme, domain 1"/>
    <property type="match status" value="1"/>
</dbReference>
<sequence length="502" mass="54766">MALRALCNISARPHCLRSTTAAYYSTPSISLPLSESQKKTIYALSTPKGKGGVGVIRISGPQSLDAWRSVVKSGRQDPEPWKMNRCKIVHPLRKDDVLDDGMAVFFKGPKSFTSEDVLELHIHSGRAITSSVLDALSSIPGLRHAEAGEFTKRAFKSGRIDLTQAEGIKDMIEAETDAQRRIAVGAAMGISRVKFTELRDEIIGCLALIEALIDFGEGEDIEEGVYDQARTRAQTLLTTIEGHLSDRRRGELLRSGVRLAIFGPPNAGKSTLLNFLAQREAAIVTPIPGTTRDILELSLDIGGIPVLVGDTAGVRETEDLVEEIGVERAKKAVQAADISLCVLPLPEIRPHSKDIRLGLAPEIQELIDEKTVFLFNKADLVSGASQNTHSTTGTEWQVSLSTGQGCKAFLSGFEKILQERFDLSFDSTGQDRNPPLITHSRHRVHLQSAADFLRVFLDYGSQDVVLGAEELRYAAQAVGRISGTVDVEDVLDVVFREFCIGK</sequence>
<feature type="domain" description="TrmE-type G" evidence="7">
    <location>
        <begin position="256"/>
        <end position="422"/>
    </location>
</feature>
<dbReference type="GO" id="GO:0002098">
    <property type="term" value="P:tRNA wobble uridine modification"/>
    <property type="evidence" value="ECO:0007669"/>
    <property type="project" value="TreeGrafter"/>
</dbReference>
<organism evidence="8 9">
    <name type="scientific">Pterulicium gracile</name>
    <dbReference type="NCBI Taxonomy" id="1884261"/>
    <lineage>
        <taxon>Eukaryota</taxon>
        <taxon>Fungi</taxon>
        <taxon>Dikarya</taxon>
        <taxon>Basidiomycota</taxon>
        <taxon>Agaricomycotina</taxon>
        <taxon>Agaricomycetes</taxon>
        <taxon>Agaricomycetidae</taxon>
        <taxon>Agaricales</taxon>
        <taxon>Pleurotineae</taxon>
        <taxon>Pterulaceae</taxon>
        <taxon>Pterulicium</taxon>
    </lineage>
</organism>
<dbReference type="InterPro" id="IPR018948">
    <property type="entry name" value="GTP-bd_TrmE_N"/>
</dbReference>
<dbReference type="InterPro" id="IPR031168">
    <property type="entry name" value="G_TrmE"/>
</dbReference>
<dbReference type="GO" id="GO:0005525">
    <property type="term" value="F:GTP binding"/>
    <property type="evidence" value="ECO:0007669"/>
    <property type="project" value="UniProtKB-KW"/>
</dbReference>
<dbReference type="InterPro" id="IPR025867">
    <property type="entry name" value="MnmE_helical"/>
</dbReference>
<reference evidence="8 9" key="1">
    <citation type="journal article" date="2019" name="Nat. Ecol. Evol.">
        <title>Megaphylogeny resolves global patterns of mushroom evolution.</title>
        <authorList>
            <person name="Varga T."/>
            <person name="Krizsan K."/>
            <person name="Foldi C."/>
            <person name="Dima B."/>
            <person name="Sanchez-Garcia M."/>
            <person name="Sanchez-Ramirez S."/>
            <person name="Szollosi G.J."/>
            <person name="Szarkandi J.G."/>
            <person name="Papp V."/>
            <person name="Albert L."/>
            <person name="Andreopoulos W."/>
            <person name="Angelini C."/>
            <person name="Antonin V."/>
            <person name="Barry K.W."/>
            <person name="Bougher N.L."/>
            <person name="Buchanan P."/>
            <person name="Buyck B."/>
            <person name="Bense V."/>
            <person name="Catcheside P."/>
            <person name="Chovatia M."/>
            <person name="Cooper J."/>
            <person name="Damon W."/>
            <person name="Desjardin D."/>
            <person name="Finy P."/>
            <person name="Geml J."/>
            <person name="Haridas S."/>
            <person name="Hughes K."/>
            <person name="Justo A."/>
            <person name="Karasinski D."/>
            <person name="Kautmanova I."/>
            <person name="Kiss B."/>
            <person name="Kocsube S."/>
            <person name="Kotiranta H."/>
            <person name="LaButti K.M."/>
            <person name="Lechner B.E."/>
            <person name="Liimatainen K."/>
            <person name="Lipzen A."/>
            <person name="Lukacs Z."/>
            <person name="Mihaltcheva S."/>
            <person name="Morgado L.N."/>
            <person name="Niskanen T."/>
            <person name="Noordeloos M.E."/>
            <person name="Ohm R.A."/>
            <person name="Ortiz-Santana B."/>
            <person name="Ovrebo C."/>
            <person name="Racz N."/>
            <person name="Riley R."/>
            <person name="Savchenko A."/>
            <person name="Shiryaev A."/>
            <person name="Soop K."/>
            <person name="Spirin V."/>
            <person name="Szebenyi C."/>
            <person name="Tomsovsky M."/>
            <person name="Tulloss R.E."/>
            <person name="Uehling J."/>
            <person name="Grigoriev I.V."/>
            <person name="Vagvolgyi C."/>
            <person name="Papp T."/>
            <person name="Martin F.M."/>
            <person name="Miettinen O."/>
            <person name="Hibbett D.S."/>
            <person name="Nagy L.G."/>
        </authorList>
    </citation>
    <scope>NUCLEOTIDE SEQUENCE [LARGE SCALE GENOMIC DNA]</scope>
    <source>
        <strain evidence="8 9">CBS 309.79</strain>
    </source>
</reference>
<dbReference type="GO" id="GO:0005739">
    <property type="term" value="C:mitochondrion"/>
    <property type="evidence" value="ECO:0007669"/>
    <property type="project" value="UniProtKB-SubCell"/>
</dbReference>
<comment type="similarity">
    <text evidence="2 6">Belongs to the TRAFAC class TrmE-Era-EngA-EngB-Septin-like GTPase superfamily. TrmE GTPase family.</text>
</comment>
<evidence type="ECO:0000313" key="9">
    <source>
        <dbReference type="Proteomes" id="UP000305067"/>
    </source>
</evidence>
<dbReference type="NCBIfam" id="TIGR00231">
    <property type="entry name" value="small_GTP"/>
    <property type="match status" value="1"/>
</dbReference>
<dbReference type="Gene3D" id="3.40.50.300">
    <property type="entry name" value="P-loop containing nucleotide triphosphate hydrolases"/>
    <property type="match status" value="1"/>
</dbReference>
<dbReference type="Gene3D" id="1.20.120.430">
    <property type="entry name" value="tRNA modification GTPase MnmE domain 2"/>
    <property type="match status" value="1"/>
</dbReference>
<dbReference type="InterPro" id="IPR027368">
    <property type="entry name" value="MnmE_dom2"/>
</dbReference>
<dbReference type="PANTHER" id="PTHR42714">
    <property type="entry name" value="TRNA MODIFICATION GTPASE GTPBP3"/>
    <property type="match status" value="1"/>
</dbReference>
<dbReference type="CDD" id="cd14858">
    <property type="entry name" value="TrmE_N"/>
    <property type="match status" value="1"/>
</dbReference>
<dbReference type="Pfam" id="PF10396">
    <property type="entry name" value="TrmE_N"/>
    <property type="match status" value="1"/>
</dbReference>
<dbReference type="PROSITE" id="PS51709">
    <property type="entry name" value="G_TRME"/>
    <property type="match status" value="1"/>
</dbReference>
<dbReference type="PANTHER" id="PTHR42714:SF2">
    <property type="entry name" value="TRNA MODIFICATION GTPASE GTPBP3, MITOCHONDRIAL"/>
    <property type="match status" value="1"/>
</dbReference>
<keyword evidence="4 6" id="KW-0547">Nucleotide-binding</keyword>
<dbReference type="Pfam" id="PF12631">
    <property type="entry name" value="MnmE_helical"/>
    <property type="match status" value="1"/>
</dbReference>
<evidence type="ECO:0000259" key="7">
    <source>
        <dbReference type="PROSITE" id="PS51709"/>
    </source>
</evidence>
<dbReference type="InterPro" id="IPR027266">
    <property type="entry name" value="TrmE/GcvT-like"/>
</dbReference>
<dbReference type="OrthoDB" id="188276at2759"/>
<keyword evidence="9" id="KW-1185">Reference proteome</keyword>
<dbReference type="GO" id="GO:0003924">
    <property type="term" value="F:GTPase activity"/>
    <property type="evidence" value="ECO:0007669"/>
    <property type="project" value="InterPro"/>
</dbReference>
<comment type="subcellular location">
    <subcellularLocation>
        <location evidence="1">Mitochondrion</location>
    </subcellularLocation>
</comment>
<evidence type="ECO:0000256" key="1">
    <source>
        <dbReference type="ARBA" id="ARBA00004173"/>
    </source>
</evidence>
<evidence type="ECO:0000256" key="4">
    <source>
        <dbReference type="ARBA" id="ARBA00022741"/>
    </source>
</evidence>
<dbReference type="Pfam" id="PF01926">
    <property type="entry name" value="MMR_HSR1"/>
    <property type="match status" value="1"/>
</dbReference>
<protein>
    <submittedName>
        <fullName evidence="8">tRNA modification GTPase TrmE</fullName>
    </submittedName>
</protein>
<gene>
    <name evidence="8" type="ORF">BDV98DRAFT_388524</name>
</gene>
<evidence type="ECO:0000256" key="5">
    <source>
        <dbReference type="ARBA" id="ARBA00023134"/>
    </source>
</evidence>
<dbReference type="NCBIfam" id="NF003661">
    <property type="entry name" value="PRK05291.1-3"/>
    <property type="match status" value="1"/>
</dbReference>
<dbReference type="HAMAP" id="MF_00379">
    <property type="entry name" value="GTPase_MnmE"/>
    <property type="match status" value="1"/>
</dbReference>
<dbReference type="SUPFAM" id="SSF52540">
    <property type="entry name" value="P-loop containing nucleoside triphosphate hydrolases"/>
    <property type="match status" value="1"/>
</dbReference>
<accession>A0A5C3QRT8</accession>
<dbReference type="InterPro" id="IPR006073">
    <property type="entry name" value="GTP-bd"/>
</dbReference>
<dbReference type="NCBIfam" id="TIGR00450">
    <property type="entry name" value="mnmE_trmE_thdF"/>
    <property type="match status" value="1"/>
</dbReference>
<keyword evidence="3 6" id="KW-0819">tRNA processing</keyword>
<dbReference type="FunFam" id="3.30.1360.120:FF:000007">
    <property type="entry name" value="tRNA modification GTPase GTPBP3, mitochondrial"/>
    <property type="match status" value="1"/>
</dbReference>
<proteinExistence type="inferred from homology"/>
<keyword evidence="5 6" id="KW-0342">GTP-binding</keyword>
<evidence type="ECO:0000256" key="2">
    <source>
        <dbReference type="ARBA" id="ARBA00011043"/>
    </source>
</evidence>
<dbReference type="InterPro" id="IPR005225">
    <property type="entry name" value="Small_GTP-bd"/>
</dbReference>